<sequence length="167" mass="18097">MLHGKLDVGTFPGAEPCVAGARALAVRWHGLPQQLLRLRAAALRPGYLRLGQLLHAHQAPVQRKNNGMLGDMCTPSLGKLYVGNMVMSGSMFAGVNEKLAFIWEPVINQITGATDWGHVSPTTPRCGSKVQRPPTSHIPSDCQRCQVFTLSSASSLLWNETSSVRLV</sequence>
<dbReference type="GeneID" id="125178206"/>
<keyword evidence="1" id="KW-1185">Reference proteome</keyword>
<proteinExistence type="predicted"/>
<name>A0A979FL11_HYAAZ</name>
<gene>
    <name evidence="2" type="primary">LOC125178206</name>
</gene>
<evidence type="ECO:0000313" key="1">
    <source>
        <dbReference type="Proteomes" id="UP000694843"/>
    </source>
</evidence>
<protein>
    <submittedName>
        <fullName evidence="2">Uncharacterized protein LOC125178206 isoform X2</fullName>
    </submittedName>
</protein>
<dbReference type="RefSeq" id="XP_047737368.1">
    <property type="nucleotide sequence ID" value="XM_047881412.1"/>
</dbReference>
<reference evidence="2" key="1">
    <citation type="submission" date="2025-08" db="UniProtKB">
        <authorList>
            <consortium name="RefSeq"/>
        </authorList>
    </citation>
    <scope>IDENTIFICATION</scope>
    <source>
        <tissue evidence="2">Whole organism</tissue>
    </source>
</reference>
<organism evidence="1 2">
    <name type="scientific">Hyalella azteca</name>
    <name type="common">Amphipod</name>
    <dbReference type="NCBI Taxonomy" id="294128"/>
    <lineage>
        <taxon>Eukaryota</taxon>
        <taxon>Metazoa</taxon>
        <taxon>Ecdysozoa</taxon>
        <taxon>Arthropoda</taxon>
        <taxon>Crustacea</taxon>
        <taxon>Multicrustacea</taxon>
        <taxon>Malacostraca</taxon>
        <taxon>Eumalacostraca</taxon>
        <taxon>Peracarida</taxon>
        <taxon>Amphipoda</taxon>
        <taxon>Senticaudata</taxon>
        <taxon>Talitrida</taxon>
        <taxon>Talitroidea</taxon>
        <taxon>Hyalellidae</taxon>
        <taxon>Hyalella</taxon>
    </lineage>
</organism>
<dbReference type="AlphaFoldDB" id="A0A979FL11"/>
<dbReference type="Proteomes" id="UP000694843">
    <property type="component" value="Unplaced"/>
</dbReference>
<accession>A0A979FL11</accession>
<evidence type="ECO:0000313" key="2">
    <source>
        <dbReference type="RefSeq" id="XP_047737368.1"/>
    </source>
</evidence>